<dbReference type="EMBL" id="CP002305">
    <property type="protein sequence ID" value="ADQ19095.1"/>
    <property type="molecule type" value="Genomic_DNA"/>
</dbReference>
<dbReference type="InterPro" id="IPR025324">
    <property type="entry name" value="DUF4230"/>
</dbReference>
<reference evidence="2 3" key="2">
    <citation type="journal article" date="2011" name="Stand. Genomic Sci.">
        <title>Complete genome sequence of Leadbetterella byssophila type strain (4M15).</title>
        <authorList>
            <person name="Abt B."/>
            <person name="Teshima H."/>
            <person name="Lucas S."/>
            <person name="Lapidus A."/>
            <person name="Del Rio T.G."/>
            <person name="Nolan M."/>
            <person name="Tice H."/>
            <person name="Cheng J.F."/>
            <person name="Pitluck S."/>
            <person name="Liolios K."/>
            <person name="Pagani I."/>
            <person name="Ivanova N."/>
            <person name="Mavromatis K."/>
            <person name="Pati A."/>
            <person name="Tapia R."/>
            <person name="Han C."/>
            <person name="Goodwin L."/>
            <person name="Chen A."/>
            <person name="Palaniappan K."/>
            <person name="Land M."/>
            <person name="Hauser L."/>
            <person name="Chang Y.J."/>
            <person name="Jeffries C.D."/>
            <person name="Rohde M."/>
            <person name="Goker M."/>
            <person name="Tindall B.J."/>
            <person name="Detter J.C."/>
            <person name="Woyke T."/>
            <person name="Bristow J."/>
            <person name="Eisen J.A."/>
            <person name="Markowitz V."/>
            <person name="Hugenholtz P."/>
            <person name="Klenk H.P."/>
            <person name="Kyrpides N.C."/>
        </authorList>
    </citation>
    <scope>NUCLEOTIDE SEQUENCE [LARGE SCALE GENOMIC DNA]</scope>
    <source>
        <strain evidence="3">DSM 17132 / JCM 16389 / KACC 11308 / NBRC 106382 / 4M15</strain>
    </source>
</reference>
<protein>
    <recommendedName>
        <fullName evidence="4">DUF4230 domain-containing protein</fullName>
    </recommendedName>
</protein>
<keyword evidence="1" id="KW-1133">Transmembrane helix</keyword>
<evidence type="ECO:0000256" key="1">
    <source>
        <dbReference type="SAM" id="Phobius"/>
    </source>
</evidence>
<name>E4RYG5_LEAB4</name>
<organism evidence="2 3">
    <name type="scientific">Leadbetterella byssophila (strain DSM 17132 / JCM 16389 / KACC 11308 / NBRC 106382 / 4M15)</name>
    <dbReference type="NCBI Taxonomy" id="649349"/>
    <lineage>
        <taxon>Bacteria</taxon>
        <taxon>Pseudomonadati</taxon>
        <taxon>Bacteroidota</taxon>
        <taxon>Cytophagia</taxon>
        <taxon>Cytophagales</taxon>
        <taxon>Leadbetterellaceae</taxon>
        <taxon>Leadbetterella</taxon>
    </lineage>
</organism>
<accession>E4RYG5</accession>
<proteinExistence type="predicted"/>
<reference key="1">
    <citation type="submission" date="2010-11" db="EMBL/GenBank/DDBJ databases">
        <title>The complete genome of Leadbetterella byssophila DSM 17132.</title>
        <authorList>
            <consortium name="US DOE Joint Genome Institute (JGI-PGF)"/>
            <person name="Lucas S."/>
            <person name="Copeland A."/>
            <person name="Lapidus A."/>
            <person name="Glavina del Rio T."/>
            <person name="Dalin E."/>
            <person name="Tice H."/>
            <person name="Bruce D."/>
            <person name="Goodwin L."/>
            <person name="Pitluck S."/>
            <person name="Kyrpides N."/>
            <person name="Mavromatis K."/>
            <person name="Ivanova N."/>
            <person name="Teshima H."/>
            <person name="Brettin T."/>
            <person name="Detter J.C."/>
            <person name="Han C."/>
            <person name="Tapia R."/>
            <person name="Land M."/>
            <person name="Hauser L."/>
            <person name="Markowitz V."/>
            <person name="Cheng J.-F."/>
            <person name="Hugenholtz P."/>
            <person name="Woyke T."/>
            <person name="Wu D."/>
            <person name="Tindall B."/>
            <person name="Pomrenke H.G."/>
            <person name="Brambilla E."/>
            <person name="Klenk H.-P."/>
            <person name="Eisen J.A."/>
        </authorList>
    </citation>
    <scope>NUCLEOTIDE SEQUENCE [LARGE SCALE GENOMIC DNA]</scope>
    <source>
        <strain>DSM 17132</strain>
    </source>
</reference>
<sequence length="200" mass="22892">MIDFAVFVVALGVGSIAAWQVFHWIYGKKLLSDKKENIRVEANILLEKIEQVFKVVLAEGYFTEIYDHNAKKDFWGLFKTTNKALIIVKAKVSVGYDFSKMKFRRDADTRRLIIEGFAPAEVLAVDTDYKFYDINQGFVNPMKHEDYNALLAEAKAMIKTKAEGSDLPVIAANQLQLMMRQLASSMKWELEMLPEAKEEI</sequence>
<keyword evidence="1" id="KW-0812">Transmembrane</keyword>
<dbReference type="Pfam" id="PF14014">
    <property type="entry name" value="DUF4230"/>
    <property type="match status" value="1"/>
</dbReference>
<keyword evidence="1" id="KW-0472">Membrane</keyword>
<dbReference type="AlphaFoldDB" id="E4RYG5"/>
<evidence type="ECO:0000313" key="2">
    <source>
        <dbReference type="EMBL" id="ADQ19095.1"/>
    </source>
</evidence>
<keyword evidence="3" id="KW-1185">Reference proteome</keyword>
<dbReference type="eggNOG" id="ENOG502Z9DG">
    <property type="taxonomic scope" value="Bacteria"/>
</dbReference>
<evidence type="ECO:0008006" key="4">
    <source>
        <dbReference type="Google" id="ProtNLM"/>
    </source>
</evidence>
<dbReference type="KEGG" id="lby:Lbys_3447"/>
<gene>
    <name evidence="2" type="ordered locus">Lbys_3447</name>
</gene>
<evidence type="ECO:0000313" key="3">
    <source>
        <dbReference type="Proteomes" id="UP000007435"/>
    </source>
</evidence>
<dbReference type="Proteomes" id="UP000007435">
    <property type="component" value="Chromosome"/>
</dbReference>
<dbReference type="HOGENOM" id="CLU_100162_0_0_10"/>
<dbReference type="STRING" id="649349.Lbys_3447"/>
<feature type="transmembrane region" description="Helical" evidence="1">
    <location>
        <begin position="6"/>
        <end position="26"/>
    </location>
</feature>
<dbReference type="RefSeq" id="WP_013410119.1">
    <property type="nucleotide sequence ID" value="NC_014655.1"/>
</dbReference>